<dbReference type="InterPro" id="IPR029069">
    <property type="entry name" value="HotDog_dom_sf"/>
</dbReference>
<dbReference type="InterPro" id="IPR006683">
    <property type="entry name" value="Thioestr_dom"/>
</dbReference>
<keyword evidence="1" id="KW-0812">Transmembrane</keyword>
<dbReference type="EMBL" id="FQXE01000015">
    <property type="protein sequence ID" value="SHI23964.1"/>
    <property type="molecule type" value="Genomic_DNA"/>
</dbReference>
<accession>A0A1M5ZIL1</accession>
<dbReference type="Gene3D" id="3.10.129.10">
    <property type="entry name" value="Hotdog Thioesterase"/>
    <property type="match status" value="1"/>
</dbReference>
<dbReference type="STRING" id="658167.SAMN04488135_11529"/>
<evidence type="ECO:0000313" key="4">
    <source>
        <dbReference type="Proteomes" id="UP000184226"/>
    </source>
</evidence>
<dbReference type="OrthoDB" id="8588611at2"/>
<dbReference type="Proteomes" id="UP000184226">
    <property type="component" value="Unassembled WGS sequence"/>
</dbReference>
<evidence type="ECO:0000256" key="1">
    <source>
        <dbReference type="SAM" id="Phobius"/>
    </source>
</evidence>
<reference evidence="3 4" key="1">
    <citation type="submission" date="2016-11" db="EMBL/GenBank/DDBJ databases">
        <authorList>
            <person name="Jaros S."/>
            <person name="Januszkiewicz K."/>
            <person name="Wedrychowicz H."/>
        </authorList>
    </citation>
    <scope>NUCLEOTIDE SEQUENCE [LARGE SCALE GENOMIC DNA]</scope>
    <source>
        <strain evidence="3 4">CGMCC 1.10190</strain>
    </source>
</reference>
<dbReference type="Pfam" id="PF03061">
    <property type="entry name" value="4HBT"/>
    <property type="match status" value="1"/>
</dbReference>
<dbReference type="AlphaFoldDB" id="A0A1M5ZIL1"/>
<feature type="transmembrane region" description="Helical" evidence="1">
    <location>
        <begin position="59"/>
        <end position="80"/>
    </location>
</feature>
<keyword evidence="1" id="KW-0472">Membrane</keyword>
<proteinExistence type="predicted"/>
<evidence type="ECO:0000259" key="2">
    <source>
        <dbReference type="Pfam" id="PF03061"/>
    </source>
</evidence>
<evidence type="ECO:0000313" key="3">
    <source>
        <dbReference type="EMBL" id="SHI23964.1"/>
    </source>
</evidence>
<sequence length="145" mass="14835">MKPTSQDTPARITVADFNQLLADQHPFASLLEIEIVAIGFGTATLRLPERSSHQRLGGIIAGPMLMGLADLALYAAIVGATGNPQAVTASLSINFLRGTPAGGVLAHATILKTGRLACGDVLLVPAAGGDPVAQAISTWSLPRSA</sequence>
<name>A0A1M5ZIL1_9BURK</name>
<protein>
    <submittedName>
        <fullName evidence="3">Uncharacterized domain 1-containing protein</fullName>
    </submittedName>
</protein>
<keyword evidence="4" id="KW-1185">Reference proteome</keyword>
<dbReference type="RefSeq" id="WP_073107621.1">
    <property type="nucleotide sequence ID" value="NZ_FQXE01000015.1"/>
</dbReference>
<organism evidence="3 4">
    <name type="scientific">Pollutimonas bauzanensis</name>
    <dbReference type="NCBI Taxonomy" id="658167"/>
    <lineage>
        <taxon>Bacteria</taxon>
        <taxon>Pseudomonadati</taxon>
        <taxon>Pseudomonadota</taxon>
        <taxon>Betaproteobacteria</taxon>
        <taxon>Burkholderiales</taxon>
        <taxon>Alcaligenaceae</taxon>
        <taxon>Pollutimonas</taxon>
    </lineage>
</organism>
<keyword evidence="1" id="KW-1133">Transmembrane helix</keyword>
<feature type="domain" description="Thioesterase" evidence="2">
    <location>
        <begin position="57"/>
        <end position="115"/>
    </location>
</feature>
<dbReference type="CDD" id="cd03443">
    <property type="entry name" value="PaaI_thioesterase"/>
    <property type="match status" value="1"/>
</dbReference>
<dbReference type="GO" id="GO:0016790">
    <property type="term" value="F:thiolester hydrolase activity"/>
    <property type="evidence" value="ECO:0007669"/>
    <property type="project" value="UniProtKB-ARBA"/>
</dbReference>
<dbReference type="SUPFAM" id="SSF54637">
    <property type="entry name" value="Thioesterase/thiol ester dehydrase-isomerase"/>
    <property type="match status" value="1"/>
</dbReference>
<gene>
    <name evidence="3" type="ORF">SAMN04488135_11529</name>
</gene>